<dbReference type="GO" id="GO:0006351">
    <property type="term" value="P:DNA-templated transcription"/>
    <property type="evidence" value="ECO:0007669"/>
    <property type="project" value="TreeGrafter"/>
</dbReference>
<evidence type="ECO:0000256" key="1">
    <source>
        <dbReference type="ARBA" id="ARBA00009437"/>
    </source>
</evidence>
<sequence>MARTRSGLAEYEAVVAVARLGSFRAAAVELGMSTSALSHAVAALEARLGVRLFNRTTRSVSPTDAGDQFIARIAPALGEIGQAVEAVNSHRETPTGTLRINTSAGAARMILAPIVLEYLRRYPEMNVVIVTEGKLVDIVGQGFDAGIRLAEAVPNDMIAVPIGGDQRMLVVGAPSYFRDSPRPQVPDDLLGHECIRARMASGSIWRWEFECRGQAIAVDAPGRLVLDEMTLMLEAALAGVGLAYLSQWSVAGHIAAGRLVPVLEDCSPPYPGLCLYYPGRRHVPAGLRALIGLIRERNAAGVSFNGEIPIS</sequence>
<feature type="domain" description="HTH lysR-type" evidence="5">
    <location>
        <begin position="12"/>
        <end position="63"/>
    </location>
</feature>
<dbReference type="OrthoDB" id="9813056at2"/>
<dbReference type="InterPro" id="IPR036388">
    <property type="entry name" value="WH-like_DNA-bd_sf"/>
</dbReference>
<keyword evidence="2" id="KW-0805">Transcription regulation</keyword>
<gene>
    <name evidence="6" type="primary">dmlR_2</name>
    <name evidence="6" type="ORF">BHE75_00579</name>
</gene>
<dbReference type="Pfam" id="PF00126">
    <property type="entry name" value="HTH_1"/>
    <property type="match status" value="1"/>
</dbReference>
<dbReference type="EMBL" id="MIPT01000001">
    <property type="protein sequence ID" value="OHT18605.1"/>
    <property type="molecule type" value="Genomic_DNA"/>
</dbReference>
<dbReference type="AlphaFoldDB" id="A0A1S1H958"/>
<reference evidence="6 7" key="1">
    <citation type="submission" date="2016-09" db="EMBL/GenBank/DDBJ databases">
        <title>Metabolic pathway, cell adaptation mechanisms and a novel monoxygenase revealed through proteogenomic-transcription analysis of a Sphingomonas haloaromaticamans strain degrading the fungicide ortho-phenylphenol.</title>
        <authorList>
            <person name="Perruchon C."/>
            <person name="Papadopoulou E.S."/>
            <person name="Rousidou C."/>
            <person name="Vasileiadis S."/>
            <person name="Tanou G."/>
            <person name="Amoutzias G."/>
            <person name="Molassiotis A."/>
            <person name="Karpouzas D.G."/>
        </authorList>
    </citation>
    <scope>NUCLEOTIDE SEQUENCE [LARGE SCALE GENOMIC DNA]</scope>
    <source>
        <strain evidence="6 7">P3</strain>
    </source>
</reference>
<dbReference type="SUPFAM" id="SSF53850">
    <property type="entry name" value="Periplasmic binding protein-like II"/>
    <property type="match status" value="1"/>
</dbReference>
<dbReference type="CDD" id="cd08474">
    <property type="entry name" value="PBP2_CrgA_like_5"/>
    <property type="match status" value="1"/>
</dbReference>
<organism evidence="6 7">
    <name type="scientific">Edaphosphingomonas haloaromaticamans</name>
    <dbReference type="NCBI Taxonomy" id="653954"/>
    <lineage>
        <taxon>Bacteria</taxon>
        <taxon>Pseudomonadati</taxon>
        <taxon>Pseudomonadota</taxon>
        <taxon>Alphaproteobacteria</taxon>
        <taxon>Sphingomonadales</taxon>
        <taxon>Rhizorhabdaceae</taxon>
        <taxon>Edaphosphingomonas</taxon>
    </lineage>
</organism>
<evidence type="ECO:0000256" key="4">
    <source>
        <dbReference type="ARBA" id="ARBA00023163"/>
    </source>
</evidence>
<dbReference type="InterPro" id="IPR005119">
    <property type="entry name" value="LysR_subst-bd"/>
</dbReference>
<evidence type="ECO:0000256" key="3">
    <source>
        <dbReference type="ARBA" id="ARBA00023125"/>
    </source>
</evidence>
<dbReference type="SUPFAM" id="SSF46785">
    <property type="entry name" value="Winged helix' DNA-binding domain"/>
    <property type="match status" value="1"/>
</dbReference>
<dbReference type="Gene3D" id="1.10.10.10">
    <property type="entry name" value="Winged helix-like DNA-binding domain superfamily/Winged helix DNA-binding domain"/>
    <property type="match status" value="1"/>
</dbReference>
<comment type="similarity">
    <text evidence="1">Belongs to the LysR transcriptional regulatory family.</text>
</comment>
<protein>
    <submittedName>
        <fullName evidence="6">HTH-type transcriptional regulator DmlR</fullName>
    </submittedName>
</protein>
<evidence type="ECO:0000259" key="5">
    <source>
        <dbReference type="PROSITE" id="PS50931"/>
    </source>
</evidence>
<keyword evidence="7" id="KW-1185">Reference proteome</keyword>
<dbReference type="PANTHER" id="PTHR30537">
    <property type="entry name" value="HTH-TYPE TRANSCRIPTIONAL REGULATOR"/>
    <property type="match status" value="1"/>
</dbReference>
<evidence type="ECO:0000313" key="6">
    <source>
        <dbReference type="EMBL" id="OHT18605.1"/>
    </source>
</evidence>
<proteinExistence type="inferred from homology"/>
<dbReference type="Gene3D" id="3.40.190.290">
    <property type="match status" value="1"/>
</dbReference>
<evidence type="ECO:0000256" key="2">
    <source>
        <dbReference type="ARBA" id="ARBA00023015"/>
    </source>
</evidence>
<dbReference type="GO" id="GO:0043565">
    <property type="term" value="F:sequence-specific DNA binding"/>
    <property type="evidence" value="ECO:0007669"/>
    <property type="project" value="TreeGrafter"/>
</dbReference>
<name>A0A1S1H958_9SPHN</name>
<dbReference type="RefSeq" id="WP_070932264.1">
    <property type="nucleotide sequence ID" value="NZ_MIPT01000001.1"/>
</dbReference>
<dbReference type="PROSITE" id="PS50931">
    <property type="entry name" value="HTH_LYSR"/>
    <property type="match status" value="1"/>
</dbReference>
<dbReference type="InterPro" id="IPR058163">
    <property type="entry name" value="LysR-type_TF_proteobact-type"/>
</dbReference>
<dbReference type="FunFam" id="1.10.10.10:FF:000001">
    <property type="entry name" value="LysR family transcriptional regulator"/>
    <property type="match status" value="1"/>
</dbReference>
<dbReference type="InterPro" id="IPR000847">
    <property type="entry name" value="LysR_HTH_N"/>
</dbReference>
<dbReference type="PANTHER" id="PTHR30537:SF1">
    <property type="entry name" value="HTH-TYPE TRANSCRIPTIONAL REGULATOR PGRR"/>
    <property type="match status" value="1"/>
</dbReference>
<keyword evidence="4" id="KW-0804">Transcription</keyword>
<accession>A0A1S1H958</accession>
<keyword evidence="3" id="KW-0238">DNA-binding</keyword>
<evidence type="ECO:0000313" key="7">
    <source>
        <dbReference type="Proteomes" id="UP000179467"/>
    </source>
</evidence>
<dbReference type="Pfam" id="PF03466">
    <property type="entry name" value="LysR_substrate"/>
    <property type="match status" value="1"/>
</dbReference>
<dbReference type="Proteomes" id="UP000179467">
    <property type="component" value="Unassembled WGS sequence"/>
</dbReference>
<dbReference type="InterPro" id="IPR036390">
    <property type="entry name" value="WH_DNA-bd_sf"/>
</dbReference>
<dbReference type="GO" id="GO:0003700">
    <property type="term" value="F:DNA-binding transcription factor activity"/>
    <property type="evidence" value="ECO:0007669"/>
    <property type="project" value="InterPro"/>
</dbReference>
<comment type="caution">
    <text evidence="6">The sequence shown here is derived from an EMBL/GenBank/DDBJ whole genome shotgun (WGS) entry which is preliminary data.</text>
</comment>